<dbReference type="KEGG" id="cphy:B5808_03465"/>
<protein>
    <recommendedName>
        <fullName evidence="9">Integral membrane bound transporter domain-containing protein</fullName>
    </recommendedName>
</protein>
<accession>A0A1X9LJB7</accession>
<evidence type="ECO:0000256" key="8">
    <source>
        <dbReference type="SAM" id="Phobius"/>
    </source>
</evidence>
<evidence type="ECO:0000259" key="9">
    <source>
        <dbReference type="Pfam" id="PF13515"/>
    </source>
</evidence>
<feature type="transmembrane region" description="Helical" evidence="8">
    <location>
        <begin position="274"/>
        <end position="290"/>
    </location>
</feature>
<evidence type="ECO:0000256" key="6">
    <source>
        <dbReference type="ARBA" id="ARBA00043993"/>
    </source>
</evidence>
<feature type="transmembrane region" description="Helical" evidence="8">
    <location>
        <begin position="296"/>
        <end position="312"/>
    </location>
</feature>
<gene>
    <name evidence="10" type="ORF">B5808_03465</name>
</gene>
<sequence length="488" mass="49317">MRARLGRGLLALIAASIVVAVLLVVLPEPSAVMLGIALSASLSRSQLERDARGRLEALGLLPVVGLIGFGIGALLRADLVAGAVVYVLALVAAMLLRGRGPLWRRVSALVATPFLAVLFLPAAPGADRGPVAAVVVPVGVAVLAWAAVTAAQVAARALGLLPPPAVRPAAAEAARADATPGEGAATPGAGAPTPGATAALPSAAGPTPGAGRSGLRPPAEVRAAAQIGVALVVAFLVGALTFGDHWPWVVLSAVIVAYLPRGRADAIRTGLHRLVGAAAGSLVALIPAAVLPGDSVVLVGLALAAIGVGILLREVGYAAWAFGVTVALTLLERLTGQPEPLIGLRLIEIVIGVAVGLLAVCLVFPLRTTDVVRSRLRDVLAAVSDRLGADDPAAVLGAEARIRSTLRELDRSAAGLIDAGRVLAVLRRPPPRAVEWVADAHALGVYAARAPAPAPPAVRRAVGDARRALRAPDDLGPALRRAADTTRR</sequence>
<keyword evidence="11" id="KW-1185">Reference proteome</keyword>
<keyword evidence="5 8" id="KW-0472">Membrane</keyword>
<feature type="transmembrane region" description="Helical" evidence="8">
    <location>
        <begin position="221"/>
        <end position="240"/>
    </location>
</feature>
<feature type="region of interest" description="Disordered" evidence="7">
    <location>
        <begin position="171"/>
        <end position="216"/>
    </location>
</feature>
<feature type="transmembrane region" description="Helical" evidence="8">
    <location>
        <begin position="63"/>
        <end position="96"/>
    </location>
</feature>
<organism evidence="10 11">
    <name type="scientific">Cnuibacter physcomitrellae</name>
    <dbReference type="NCBI Taxonomy" id="1619308"/>
    <lineage>
        <taxon>Bacteria</taxon>
        <taxon>Bacillati</taxon>
        <taxon>Actinomycetota</taxon>
        <taxon>Actinomycetes</taxon>
        <taxon>Micrococcales</taxon>
        <taxon>Microbacteriaceae</taxon>
        <taxon>Cnuibacter</taxon>
    </lineage>
</organism>
<evidence type="ECO:0000256" key="3">
    <source>
        <dbReference type="ARBA" id="ARBA00022692"/>
    </source>
</evidence>
<name>A0A1X9LJB7_9MICO</name>
<proteinExistence type="inferred from homology"/>
<dbReference type="Pfam" id="PF13515">
    <property type="entry name" value="FUSC_2"/>
    <property type="match status" value="1"/>
</dbReference>
<feature type="transmembrane region" description="Helical" evidence="8">
    <location>
        <begin position="317"/>
        <end position="336"/>
    </location>
</feature>
<dbReference type="InterPro" id="IPR049453">
    <property type="entry name" value="Memb_transporter_dom"/>
</dbReference>
<evidence type="ECO:0000256" key="7">
    <source>
        <dbReference type="SAM" id="MobiDB-lite"/>
    </source>
</evidence>
<keyword evidence="3 8" id="KW-0812">Transmembrane</keyword>
<keyword evidence="2" id="KW-1003">Cell membrane</keyword>
<feature type="transmembrane region" description="Helical" evidence="8">
    <location>
        <begin position="342"/>
        <end position="366"/>
    </location>
</feature>
<dbReference type="PANTHER" id="PTHR30509">
    <property type="entry name" value="P-HYDROXYBENZOIC ACID EFFLUX PUMP SUBUNIT-RELATED"/>
    <property type="match status" value="1"/>
</dbReference>
<comment type="similarity">
    <text evidence="6">Belongs to the YccS/YhfK family.</text>
</comment>
<evidence type="ECO:0000256" key="4">
    <source>
        <dbReference type="ARBA" id="ARBA00022989"/>
    </source>
</evidence>
<feature type="domain" description="Integral membrane bound transporter" evidence="9">
    <location>
        <begin position="234"/>
        <end position="359"/>
    </location>
</feature>
<evidence type="ECO:0000313" key="10">
    <source>
        <dbReference type="EMBL" id="ARJ04388.1"/>
    </source>
</evidence>
<evidence type="ECO:0000313" key="11">
    <source>
        <dbReference type="Proteomes" id="UP000192775"/>
    </source>
</evidence>
<evidence type="ECO:0000256" key="5">
    <source>
        <dbReference type="ARBA" id="ARBA00023136"/>
    </source>
</evidence>
<dbReference type="GO" id="GO:0005886">
    <property type="term" value="C:plasma membrane"/>
    <property type="evidence" value="ECO:0007669"/>
    <property type="project" value="UniProtKB-SubCell"/>
</dbReference>
<dbReference type="Proteomes" id="UP000192775">
    <property type="component" value="Chromosome"/>
</dbReference>
<feature type="transmembrane region" description="Helical" evidence="8">
    <location>
        <begin position="108"/>
        <end position="126"/>
    </location>
</feature>
<evidence type="ECO:0000256" key="2">
    <source>
        <dbReference type="ARBA" id="ARBA00022475"/>
    </source>
</evidence>
<dbReference type="EMBL" id="CP020715">
    <property type="protein sequence ID" value="ARJ04388.1"/>
    <property type="molecule type" value="Genomic_DNA"/>
</dbReference>
<reference evidence="10 11" key="1">
    <citation type="submission" date="2017-04" db="EMBL/GenBank/DDBJ databases">
        <authorList>
            <person name="Afonso C.L."/>
            <person name="Miller P.J."/>
            <person name="Scott M.A."/>
            <person name="Spackman E."/>
            <person name="Goraichik I."/>
            <person name="Dimitrov K.M."/>
            <person name="Suarez D.L."/>
            <person name="Swayne D.E."/>
        </authorList>
    </citation>
    <scope>NUCLEOTIDE SEQUENCE [LARGE SCALE GENOMIC DNA]</scope>
    <source>
        <strain evidence="11">XA(T)</strain>
    </source>
</reference>
<feature type="transmembrane region" description="Helical" evidence="8">
    <location>
        <begin position="132"/>
        <end position="155"/>
    </location>
</feature>
<dbReference type="PANTHER" id="PTHR30509:SF9">
    <property type="entry name" value="MULTIDRUG RESISTANCE PROTEIN MDTO"/>
    <property type="match status" value="1"/>
</dbReference>
<dbReference type="AlphaFoldDB" id="A0A1X9LJB7"/>
<dbReference type="STRING" id="1619308.B5808_03465"/>
<evidence type="ECO:0000256" key="1">
    <source>
        <dbReference type="ARBA" id="ARBA00004651"/>
    </source>
</evidence>
<comment type="subcellular location">
    <subcellularLocation>
        <location evidence="1">Cell membrane</location>
        <topology evidence="1">Multi-pass membrane protein</topology>
    </subcellularLocation>
</comment>
<feature type="compositionally biased region" description="Low complexity" evidence="7">
    <location>
        <begin position="171"/>
        <end position="210"/>
    </location>
</feature>
<keyword evidence="4 8" id="KW-1133">Transmembrane helix</keyword>